<feature type="region of interest" description="Disordered" evidence="1">
    <location>
        <begin position="1"/>
        <end position="20"/>
    </location>
</feature>
<evidence type="ECO:0000313" key="2">
    <source>
        <dbReference type="EMBL" id="RPA75589.1"/>
    </source>
</evidence>
<name>A0A3N4HPC6_ASCIM</name>
<sequence length="650" mass="74681">MSTGSPALSASPAGDEMCDPHEEALNPVSYGVNPLPEEHEVVKFARGPLLLEIKKEFPKDLQAEVVVEAVYYDYSFQSEPQTYRNKFFESFIVCVHSPRSKQSKLYYILHVARKDLEEPFKDEVEQMICCENGALGVIRECVGVQGRDVLVSNTIYYSQDEARKEISAAFLKRPWMFWQREEANGNNRWTDLEEVITSLKKVAVFQAQLLRLDTGRFSTICGINYSTKLRTFTEVDLPSYDEMEMELKNEAVGGVKKPWQFKDPLVCGLGSATGVADASRLVVSEGGLELEGGDTAKLKELARFLHPVLETLEGLLRTMKNLKTFQVKEGELAKELFVLHHNCLDLNSIFAPSHKSEEIIADWTFAAALPIWKHCQPPAFSGVNFPLNRPPTVNASGEKYNDFNGEQRNQMWKAYDEQLRMEISKVMGWVSKRNEVFKWHFDWMVKSDFDYALNLVRDVLYLWEFTVVKRDVWEDIKYGKLQKVVSDWSRDTVELLEEWEGRTELDVGERLFKPDEEIAEKYRGKGVLWDRIRRETNVCMPLLGTFDCPGTNANIAIVMRNPLSQSQLRQPVQSLQSVKNDRPGLQAIIEKDNLLRSELGWSARVGVKRHIVIAHNCEVRSQPRKTQQRVPTIMQFQSVWYRISPFRLSS</sequence>
<evidence type="ECO:0000313" key="3">
    <source>
        <dbReference type="Proteomes" id="UP000275078"/>
    </source>
</evidence>
<gene>
    <name evidence="2" type="ORF">BJ508DRAFT_311876</name>
</gene>
<reference evidence="2 3" key="1">
    <citation type="journal article" date="2018" name="Nat. Ecol. Evol.">
        <title>Pezizomycetes genomes reveal the molecular basis of ectomycorrhizal truffle lifestyle.</title>
        <authorList>
            <person name="Murat C."/>
            <person name="Payen T."/>
            <person name="Noel B."/>
            <person name="Kuo A."/>
            <person name="Morin E."/>
            <person name="Chen J."/>
            <person name="Kohler A."/>
            <person name="Krizsan K."/>
            <person name="Balestrini R."/>
            <person name="Da Silva C."/>
            <person name="Montanini B."/>
            <person name="Hainaut M."/>
            <person name="Levati E."/>
            <person name="Barry K.W."/>
            <person name="Belfiori B."/>
            <person name="Cichocki N."/>
            <person name="Clum A."/>
            <person name="Dockter R.B."/>
            <person name="Fauchery L."/>
            <person name="Guy J."/>
            <person name="Iotti M."/>
            <person name="Le Tacon F."/>
            <person name="Lindquist E.A."/>
            <person name="Lipzen A."/>
            <person name="Malagnac F."/>
            <person name="Mello A."/>
            <person name="Molinier V."/>
            <person name="Miyauchi S."/>
            <person name="Poulain J."/>
            <person name="Riccioni C."/>
            <person name="Rubini A."/>
            <person name="Sitrit Y."/>
            <person name="Splivallo R."/>
            <person name="Traeger S."/>
            <person name="Wang M."/>
            <person name="Zifcakova L."/>
            <person name="Wipf D."/>
            <person name="Zambonelli A."/>
            <person name="Paolocci F."/>
            <person name="Nowrousian M."/>
            <person name="Ottonello S."/>
            <person name="Baldrian P."/>
            <person name="Spatafora J.W."/>
            <person name="Henrissat B."/>
            <person name="Nagy L.G."/>
            <person name="Aury J.M."/>
            <person name="Wincker P."/>
            <person name="Grigoriev I.V."/>
            <person name="Bonfante P."/>
            <person name="Martin F.M."/>
        </authorList>
    </citation>
    <scope>NUCLEOTIDE SEQUENCE [LARGE SCALE GENOMIC DNA]</scope>
    <source>
        <strain evidence="2 3">RN42</strain>
    </source>
</reference>
<evidence type="ECO:0000256" key="1">
    <source>
        <dbReference type="SAM" id="MobiDB-lite"/>
    </source>
</evidence>
<keyword evidence="3" id="KW-1185">Reference proteome</keyword>
<proteinExistence type="predicted"/>
<organism evidence="2 3">
    <name type="scientific">Ascobolus immersus RN42</name>
    <dbReference type="NCBI Taxonomy" id="1160509"/>
    <lineage>
        <taxon>Eukaryota</taxon>
        <taxon>Fungi</taxon>
        <taxon>Dikarya</taxon>
        <taxon>Ascomycota</taxon>
        <taxon>Pezizomycotina</taxon>
        <taxon>Pezizomycetes</taxon>
        <taxon>Pezizales</taxon>
        <taxon>Ascobolaceae</taxon>
        <taxon>Ascobolus</taxon>
    </lineage>
</organism>
<dbReference type="AlphaFoldDB" id="A0A3N4HPC6"/>
<dbReference type="EMBL" id="ML119761">
    <property type="protein sequence ID" value="RPA75589.1"/>
    <property type="molecule type" value="Genomic_DNA"/>
</dbReference>
<dbReference type="Proteomes" id="UP000275078">
    <property type="component" value="Unassembled WGS sequence"/>
</dbReference>
<protein>
    <submittedName>
        <fullName evidence="2">Uncharacterized protein</fullName>
    </submittedName>
</protein>
<accession>A0A3N4HPC6</accession>